<evidence type="ECO:0000259" key="13">
    <source>
        <dbReference type="Pfam" id="PF00763"/>
    </source>
</evidence>
<dbReference type="Proteomes" id="UP000003531">
    <property type="component" value="Unassembled WGS sequence"/>
</dbReference>
<evidence type="ECO:0000256" key="12">
    <source>
        <dbReference type="HAMAP-Rule" id="MF_01576"/>
    </source>
</evidence>
<dbReference type="InterPro" id="IPR036291">
    <property type="entry name" value="NAD(P)-bd_dom_sf"/>
</dbReference>
<dbReference type="NCBIfam" id="NF010783">
    <property type="entry name" value="PRK14186.1"/>
    <property type="match status" value="1"/>
</dbReference>
<comment type="catalytic activity">
    <reaction evidence="12">
        <text>(6R)-5,10-methenyltetrahydrofolate + H2O = (6R)-10-formyltetrahydrofolate + H(+)</text>
        <dbReference type="Rhea" id="RHEA:23700"/>
        <dbReference type="ChEBI" id="CHEBI:15377"/>
        <dbReference type="ChEBI" id="CHEBI:15378"/>
        <dbReference type="ChEBI" id="CHEBI:57455"/>
        <dbReference type="ChEBI" id="CHEBI:195366"/>
        <dbReference type="EC" id="3.5.4.9"/>
    </reaction>
</comment>
<organism evidence="15 16">
    <name type="scientific">Ligilactobacillus salivarius DSM 20555 = ATCC 11741</name>
    <dbReference type="NCBI Taxonomy" id="1423799"/>
    <lineage>
        <taxon>Bacteria</taxon>
        <taxon>Bacillati</taxon>
        <taxon>Bacillota</taxon>
        <taxon>Bacilli</taxon>
        <taxon>Lactobacillales</taxon>
        <taxon>Lactobacillaceae</taxon>
        <taxon>Ligilactobacillus</taxon>
    </lineage>
</organism>
<evidence type="ECO:0000256" key="6">
    <source>
        <dbReference type="ARBA" id="ARBA00022801"/>
    </source>
</evidence>
<dbReference type="Gene3D" id="3.40.50.10860">
    <property type="entry name" value="Leucine Dehydrogenase, chain A, domain 1"/>
    <property type="match status" value="1"/>
</dbReference>
<keyword evidence="9 12" id="KW-0368">Histidine biosynthesis</keyword>
<dbReference type="GO" id="GO:0005829">
    <property type="term" value="C:cytosol"/>
    <property type="evidence" value="ECO:0007669"/>
    <property type="project" value="TreeGrafter"/>
</dbReference>
<evidence type="ECO:0000256" key="5">
    <source>
        <dbReference type="ARBA" id="ARBA00022755"/>
    </source>
</evidence>
<evidence type="ECO:0000256" key="9">
    <source>
        <dbReference type="ARBA" id="ARBA00023102"/>
    </source>
</evidence>
<comment type="subunit">
    <text evidence="2 12">Homodimer.</text>
</comment>
<dbReference type="CDD" id="cd01080">
    <property type="entry name" value="NAD_bind_m-THF_DH_Cyclohyd"/>
    <property type="match status" value="1"/>
</dbReference>
<dbReference type="PANTHER" id="PTHR48099">
    <property type="entry name" value="C-1-TETRAHYDROFOLATE SYNTHASE, CYTOPLASMIC-RELATED"/>
    <property type="match status" value="1"/>
</dbReference>
<accession>C2EEM3</accession>
<dbReference type="Gene3D" id="3.40.50.720">
    <property type="entry name" value="NAD(P)-binding Rossmann-like Domain"/>
    <property type="match status" value="1"/>
</dbReference>
<evidence type="ECO:0000256" key="7">
    <source>
        <dbReference type="ARBA" id="ARBA00022857"/>
    </source>
</evidence>
<dbReference type="EC" id="1.5.1.5" evidence="12"/>
<evidence type="ECO:0000256" key="10">
    <source>
        <dbReference type="ARBA" id="ARBA00023167"/>
    </source>
</evidence>
<dbReference type="InterPro" id="IPR020631">
    <property type="entry name" value="THF_DH/CycHdrlase_NAD-bd_dom"/>
</dbReference>
<protein>
    <recommendedName>
        <fullName evidence="12">Bifunctional protein FolD</fullName>
    </recommendedName>
    <domain>
        <recommendedName>
            <fullName evidence="12">Methylenetetrahydrofolate dehydrogenase</fullName>
            <ecNumber evidence="12">1.5.1.5</ecNumber>
        </recommendedName>
    </domain>
    <domain>
        <recommendedName>
            <fullName evidence="12">Methenyltetrahydrofolate cyclohydrolase</fullName>
            <ecNumber evidence="12">3.5.4.9</ecNumber>
        </recommendedName>
    </domain>
</protein>
<evidence type="ECO:0000256" key="1">
    <source>
        <dbReference type="ARBA" id="ARBA00004777"/>
    </source>
</evidence>
<evidence type="ECO:0000256" key="3">
    <source>
        <dbReference type="ARBA" id="ARBA00022563"/>
    </source>
</evidence>
<keyword evidence="8 12" id="KW-0560">Oxidoreductase</keyword>
<feature type="domain" description="Tetrahydrofolate dehydrogenase/cyclohydrolase catalytic" evidence="13">
    <location>
        <begin position="13"/>
        <end position="127"/>
    </location>
</feature>
<dbReference type="FunFam" id="3.40.50.10860:FF:000005">
    <property type="entry name" value="C-1-tetrahydrofolate synthase, cytoplasmic, putative"/>
    <property type="match status" value="1"/>
</dbReference>
<gene>
    <name evidence="12 15" type="primary">folD</name>
    <name evidence="15" type="ORF">HMPREF0545_0095</name>
</gene>
<evidence type="ECO:0000256" key="4">
    <source>
        <dbReference type="ARBA" id="ARBA00022605"/>
    </source>
</evidence>
<dbReference type="NCBIfam" id="NF008058">
    <property type="entry name" value="PRK10792.1"/>
    <property type="match status" value="1"/>
</dbReference>
<comment type="pathway">
    <text evidence="1 12">One-carbon metabolism; tetrahydrofolate interconversion.</text>
</comment>
<keyword evidence="7 12" id="KW-0521">NADP</keyword>
<comment type="catalytic activity">
    <reaction evidence="12">
        <text>(6R)-5,10-methylene-5,6,7,8-tetrahydrofolate + NADP(+) = (6R)-5,10-methenyltetrahydrofolate + NADPH</text>
        <dbReference type="Rhea" id="RHEA:22812"/>
        <dbReference type="ChEBI" id="CHEBI:15636"/>
        <dbReference type="ChEBI" id="CHEBI:57455"/>
        <dbReference type="ChEBI" id="CHEBI:57783"/>
        <dbReference type="ChEBI" id="CHEBI:58349"/>
        <dbReference type="EC" id="1.5.1.5"/>
    </reaction>
</comment>
<dbReference type="HAMAP" id="MF_01576">
    <property type="entry name" value="THF_DHG_CYH"/>
    <property type="match status" value="1"/>
</dbReference>
<dbReference type="PROSITE" id="PS00766">
    <property type="entry name" value="THF_DHG_CYH_1"/>
    <property type="match status" value="1"/>
</dbReference>
<dbReference type="PROSITE" id="PS00767">
    <property type="entry name" value="THF_DHG_CYH_2"/>
    <property type="match status" value="1"/>
</dbReference>
<keyword evidence="10 12" id="KW-0486">Methionine biosynthesis</keyword>
<name>C2EEM3_9LACO</name>
<dbReference type="InterPro" id="IPR020867">
    <property type="entry name" value="THF_DH/CycHdrlase_CS"/>
</dbReference>
<comment type="caution">
    <text evidence="15">The sequence shown here is derived from an EMBL/GenBank/DDBJ whole genome shotgun (WGS) entry which is preliminary data.</text>
</comment>
<comment type="similarity">
    <text evidence="12">Belongs to the tetrahydrofolate dehydrogenase/cyclohydrolase family.</text>
</comment>
<dbReference type="EC" id="3.5.4.9" evidence="12"/>
<evidence type="ECO:0000313" key="16">
    <source>
        <dbReference type="Proteomes" id="UP000003531"/>
    </source>
</evidence>
<dbReference type="GO" id="GO:0009086">
    <property type="term" value="P:methionine biosynthetic process"/>
    <property type="evidence" value="ECO:0007669"/>
    <property type="project" value="UniProtKB-KW"/>
</dbReference>
<keyword evidence="3 12" id="KW-0554">One-carbon metabolism</keyword>
<evidence type="ECO:0000259" key="14">
    <source>
        <dbReference type="Pfam" id="PF02882"/>
    </source>
</evidence>
<keyword evidence="5 12" id="KW-0658">Purine biosynthesis</keyword>
<dbReference type="GO" id="GO:0000105">
    <property type="term" value="P:L-histidine biosynthetic process"/>
    <property type="evidence" value="ECO:0007669"/>
    <property type="project" value="UniProtKB-KW"/>
</dbReference>
<keyword evidence="6 12" id="KW-0378">Hydrolase</keyword>
<dbReference type="InterPro" id="IPR020630">
    <property type="entry name" value="THF_DH/CycHdrlase_cat_dom"/>
</dbReference>
<dbReference type="SUPFAM" id="SSF51735">
    <property type="entry name" value="NAD(P)-binding Rossmann-fold domains"/>
    <property type="match status" value="1"/>
</dbReference>
<dbReference type="GO" id="GO:0006164">
    <property type="term" value="P:purine nucleotide biosynthetic process"/>
    <property type="evidence" value="ECO:0007669"/>
    <property type="project" value="UniProtKB-KW"/>
</dbReference>
<dbReference type="AlphaFoldDB" id="C2EEM3"/>
<feature type="binding site" evidence="12">
    <location>
        <begin position="172"/>
        <end position="174"/>
    </location>
    <ligand>
        <name>NADP(+)</name>
        <dbReference type="ChEBI" id="CHEBI:58349"/>
    </ligand>
</feature>
<sequence length="292" mass="31872">MFKGEIFMVATILDGRMLSKKIRTNVSEKVSLLKQEGITPKLVVILVGEDPASQVYVRNKRKTAHALGIEAVDIRLPENVEEDELIRLIDELNSDGTVHGILVQLPLPKHINENKVTHRIIPEKDVDGFHPLNIGKLFMNIPGPLPCTPRGIMEFFKEYDIPVSGKRVVIVGRSNIVGRPMAALLVNSDATVTIAHSKTKNLAEVTKQADILIVAIGKGEFIDENYVKKGAVVIDVGMNRNNDGKLVGDVNMESVSKVASYITPVPGGVGPMTIAMLMKQTVELAERSVAGE</sequence>
<dbReference type="GO" id="GO:0035999">
    <property type="term" value="P:tetrahydrofolate interconversion"/>
    <property type="evidence" value="ECO:0007669"/>
    <property type="project" value="UniProtKB-UniRule"/>
</dbReference>
<dbReference type="GO" id="GO:0004488">
    <property type="term" value="F:methylenetetrahydrofolate dehydrogenase (NADP+) activity"/>
    <property type="evidence" value="ECO:0007669"/>
    <property type="project" value="UniProtKB-UniRule"/>
</dbReference>
<evidence type="ECO:0000256" key="2">
    <source>
        <dbReference type="ARBA" id="ARBA00011738"/>
    </source>
</evidence>
<proteinExistence type="inferred from homology"/>
<dbReference type="SUPFAM" id="SSF53223">
    <property type="entry name" value="Aminoacid dehydrogenase-like, N-terminal domain"/>
    <property type="match status" value="1"/>
</dbReference>
<dbReference type="EMBL" id="ACGT01000001">
    <property type="protein sequence ID" value="EEJ74955.1"/>
    <property type="molecule type" value="Genomic_DNA"/>
</dbReference>
<feature type="domain" description="Tetrahydrofolate dehydrogenase/cyclohydrolase NAD(P)-binding" evidence="14">
    <location>
        <begin position="146"/>
        <end position="288"/>
    </location>
</feature>
<dbReference type="PANTHER" id="PTHR48099:SF5">
    <property type="entry name" value="C-1-TETRAHYDROFOLATE SYNTHASE, CYTOPLASMIC"/>
    <property type="match status" value="1"/>
</dbReference>
<keyword evidence="4 12" id="KW-0028">Amino-acid biosynthesis</keyword>
<dbReference type="UniPathway" id="UPA00193"/>
<evidence type="ECO:0000313" key="15">
    <source>
        <dbReference type="EMBL" id="EEJ74955.1"/>
    </source>
</evidence>
<keyword evidence="11 12" id="KW-0511">Multifunctional enzyme</keyword>
<dbReference type="PRINTS" id="PR00085">
    <property type="entry name" value="THFDHDRGNASE"/>
</dbReference>
<comment type="caution">
    <text evidence="12">Lacks conserved residue(s) required for the propagation of feature annotation.</text>
</comment>
<dbReference type="InterPro" id="IPR000672">
    <property type="entry name" value="THF_DH/CycHdrlase"/>
</dbReference>
<evidence type="ECO:0000256" key="11">
    <source>
        <dbReference type="ARBA" id="ARBA00023268"/>
    </source>
</evidence>
<dbReference type="InterPro" id="IPR046346">
    <property type="entry name" value="Aminoacid_DH-like_N_sf"/>
</dbReference>
<evidence type="ECO:0000256" key="8">
    <source>
        <dbReference type="ARBA" id="ARBA00023002"/>
    </source>
</evidence>
<dbReference type="GO" id="GO:0004477">
    <property type="term" value="F:methenyltetrahydrofolate cyclohydrolase activity"/>
    <property type="evidence" value="ECO:0007669"/>
    <property type="project" value="UniProtKB-UniRule"/>
</dbReference>
<dbReference type="Pfam" id="PF00763">
    <property type="entry name" value="THF_DHG_CYH"/>
    <property type="match status" value="1"/>
</dbReference>
<dbReference type="Pfam" id="PF02882">
    <property type="entry name" value="THF_DHG_CYH_C"/>
    <property type="match status" value="1"/>
</dbReference>
<comment type="function">
    <text evidence="12">Catalyzes the oxidation of 5,10-methylenetetrahydrofolate to 5,10-methenyltetrahydrofolate and then the hydrolysis of 5,10-methenyltetrahydrofolate to 10-formyltetrahydrofolate.</text>
</comment>
<dbReference type="FunFam" id="3.40.50.720:FF:000094">
    <property type="entry name" value="Bifunctional protein FolD"/>
    <property type="match status" value="1"/>
</dbReference>
<dbReference type="HOGENOM" id="CLU_034045_2_1_9"/>
<reference evidence="15 16" key="1">
    <citation type="submission" date="2009-01" db="EMBL/GenBank/DDBJ databases">
        <authorList>
            <person name="Qin X."/>
            <person name="Bachman B."/>
            <person name="Battles P."/>
            <person name="Bell A."/>
            <person name="Bess C."/>
            <person name="Bickham C."/>
            <person name="Chaboub L."/>
            <person name="Chen D."/>
            <person name="Coyle M."/>
            <person name="Deiros D.R."/>
            <person name="Dinh H."/>
            <person name="Forbes L."/>
            <person name="Fowler G."/>
            <person name="Francisco L."/>
            <person name="Fu Q."/>
            <person name="Gubbala S."/>
            <person name="Hale W."/>
            <person name="Han Y."/>
            <person name="Hemphill L."/>
            <person name="Highlander S.K."/>
            <person name="Hirani K."/>
            <person name="Hogues M."/>
            <person name="Jackson L."/>
            <person name="Jakkamsetti A."/>
            <person name="Javaid M."/>
            <person name="Jiang H."/>
            <person name="Korchina V."/>
            <person name="Kovar C."/>
            <person name="Lara F."/>
            <person name="Lee S."/>
            <person name="Mata R."/>
            <person name="Mathew T."/>
            <person name="Moen C."/>
            <person name="Morales K."/>
            <person name="Munidasa M."/>
            <person name="Nazareth L."/>
            <person name="Ngo R."/>
            <person name="Nguyen L."/>
            <person name="Okwuonu G."/>
            <person name="Ongeri F."/>
            <person name="Patil S."/>
            <person name="Petrosino J."/>
            <person name="Pham C."/>
            <person name="Pham P."/>
            <person name="Pu L.-L."/>
            <person name="Puazo M."/>
            <person name="Raj R."/>
            <person name="Reid J."/>
            <person name="Rouhana J."/>
            <person name="Saada N."/>
            <person name="Shang Y."/>
            <person name="Simmons D."/>
            <person name="Thornton R."/>
            <person name="Warren J."/>
            <person name="Weissenberger G."/>
            <person name="Zhang J."/>
            <person name="Zhang L."/>
            <person name="Zhou C."/>
            <person name="Zhu D."/>
            <person name="Muzny D."/>
            <person name="Worley K."/>
            <person name="Gibbs R."/>
        </authorList>
    </citation>
    <scope>NUCLEOTIDE SEQUENCE [LARGE SCALE GENOMIC DNA]</scope>
    <source>
        <strain evidence="15 16">ATCC 11741</strain>
    </source>
</reference>